<keyword evidence="9" id="KW-1185">Reference proteome</keyword>
<dbReference type="SUPFAM" id="SSF55031">
    <property type="entry name" value="Bacterial exopeptidase dimerisation domain"/>
    <property type="match status" value="1"/>
</dbReference>
<dbReference type="InterPro" id="IPR001261">
    <property type="entry name" value="ArgE/DapE_CS"/>
</dbReference>
<name>A0A4P6P2L8_9GAMM</name>
<feature type="active site" evidence="6">
    <location>
        <position position="81"/>
    </location>
</feature>
<dbReference type="Proteomes" id="UP000290244">
    <property type="component" value="Chromosome"/>
</dbReference>
<evidence type="ECO:0000256" key="4">
    <source>
        <dbReference type="ARBA" id="ARBA00022833"/>
    </source>
</evidence>
<feature type="domain" description="Peptidase M20 dimerisation" evidence="7">
    <location>
        <begin position="174"/>
        <end position="274"/>
    </location>
</feature>
<dbReference type="AlphaFoldDB" id="A0A4P6P2L8"/>
<sequence length="386" mass="42174">MSKLKQVTQAFDFSELAQLIEINSYTKNKAGVDKVAQLFSQWMQPLGFSIKRFERENIGDHILYLSNKVAGKKILLLGHFDTVFPPDTFDSFSEDDNWIYGPGVCDMKGGNYVALCALRQVFEQFGCIENIDVLMVSDEESGSDDSKHITQAIAKDYDLCLVFEAAGKDNEVVIARKGVATYQIDIKGKAAHAGNHYHEGCNANLAAAHMIVQLTALTRNSFGTTVNAGKVTGGIGANTISPHANITVEARFTNNTEKERVLSEIERIATTSYVTGVSSSFSGGLQRDVMQTNQNQVLLIKEIEEIIGKPLKLEKRGGVSDANTVAGQGVPTLDGFGPFGDGDHTIHERASKASFHSRVSDVSKILTYFTKQGAKKELKRKAEQVA</sequence>
<dbReference type="Pfam" id="PF07687">
    <property type="entry name" value="M20_dimer"/>
    <property type="match status" value="1"/>
</dbReference>
<gene>
    <name evidence="8" type="ORF">EMK97_06500</name>
</gene>
<dbReference type="Gene3D" id="3.40.630.10">
    <property type="entry name" value="Zn peptidases"/>
    <property type="match status" value="1"/>
</dbReference>
<organism evidence="8 9">
    <name type="scientific">Litorilituus sediminis</name>
    <dbReference type="NCBI Taxonomy" id="718192"/>
    <lineage>
        <taxon>Bacteria</taxon>
        <taxon>Pseudomonadati</taxon>
        <taxon>Pseudomonadota</taxon>
        <taxon>Gammaproteobacteria</taxon>
        <taxon>Alteromonadales</taxon>
        <taxon>Colwelliaceae</taxon>
        <taxon>Litorilituus</taxon>
    </lineage>
</organism>
<evidence type="ECO:0000313" key="9">
    <source>
        <dbReference type="Proteomes" id="UP000290244"/>
    </source>
</evidence>
<keyword evidence="4" id="KW-0862">Zinc</keyword>
<dbReference type="InterPro" id="IPR017150">
    <property type="entry name" value="Pept_M20_glutamate_carboxypep"/>
</dbReference>
<dbReference type="GO" id="GO:0046872">
    <property type="term" value="F:metal ion binding"/>
    <property type="evidence" value="ECO:0007669"/>
    <property type="project" value="UniProtKB-KW"/>
</dbReference>
<dbReference type="InterPro" id="IPR011650">
    <property type="entry name" value="Peptidase_M20_dimer"/>
</dbReference>
<dbReference type="PROSITE" id="PS00758">
    <property type="entry name" value="ARGE_DAPE_CPG2_1"/>
    <property type="match status" value="1"/>
</dbReference>
<proteinExistence type="predicted"/>
<dbReference type="EMBL" id="CP034759">
    <property type="protein sequence ID" value="QBG35394.1"/>
    <property type="molecule type" value="Genomic_DNA"/>
</dbReference>
<evidence type="ECO:0000259" key="7">
    <source>
        <dbReference type="Pfam" id="PF07687"/>
    </source>
</evidence>
<dbReference type="KEGG" id="lsd:EMK97_06500"/>
<evidence type="ECO:0000256" key="2">
    <source>
        <dbReference type="ARBA" id="ARBA00022723"/>
    </source>
</evidence>
<evidence type="ECO:0000256" key="5">
    <source>
        <dbReference type="ARBA" id="ARBA00023285"/>
    </source>
</evidence>
<dbReference type="GO" id="GO:0016787">
    <property type="term" value="F:hydrolase activity"/>
    <property type="evidence" value="ECO:0007669"/>
    <property type="project" value="UniProtKB-KW"/>
</dbReference>
<dbReference type="InterPro" id="IPR036264">
    <property type="entry name" value="Bact_exopeptidase_dim_dom"/>
</dbReference>
<evidence type="ECO:0000256" key="6">
    <source>
        <dbReference type="PIRSR" id="PIRSR037238-1"/>
    </source>
</evidence>
<evidence type="ECO:0000256" key="3">
    <source>
        <dbReference type="ARBA" id="ARBA00022801"/>
    </source>
</evidence>
<keyword evidence="5" id="KW-0170">Cobalt</keyword>
<protein>
    <submittedName>
        <fullName evidence="8">M20 family peptidase</fullName>
    </submittedName>
</protein>
<feature type="active site" description="Proton acceptor" evidence="6">
    <location>
        <position position="139"/>
    </location>
</feature>
<keyword evidence="3" id="KW-0378">Hydrolase</keyword>
<dbReference type="PANTHER" id="PTHR43808:SF9">
    <property type="entry name" value="BLL0789 PROTEIN"/>
    <property type="match status" value="1"/>
</dbReference>
<dbReference type="InterPro" id="IPR002933">
    <property type="entry name" value="Peptidase_M20"/>
</dbReference>
<comment type="cofactor">
    <cofactor evidence="1">
        <name>Zn(2+)</name>
        <dbReference type="ChEBI" id="CHEBI:29105"/>
    </cofactor>
</comment>
<dbReference type="Pfam" id="PF01546">
    <property type="entry name" value="Peptidase_M20"/>
    <property type="match status" value="1"/>
</dbReference>
<dbReference type="PANTHER" id="PTHR43808">
    <property type="entry name" value="ACETYLORNITHINE DEACETYLASE"/>
    <property type="match status" value="1"/>
</dbReference>
<reference evidence="8 9" key="1">
    <citation type="submission" date="2018-12" db="EMBL/GenBank/DDBJ databases">
        <title>Complete genome of Litorilituus sediminis.</title>
        <authorList>
            <person name="Liu A."/>
            <person name="Rong J."/>
        </authorList>
    </citation>
    <scope>NUCLEOTIDE SEQUENCE [LARGE SCALE GENOMIC DNA]</scope>
    <source>
        <strain evidence="8 9">JCM 17549</strain>
    </source>
</reference>
<keyword evidence="2" id="KW-0479">Metal-binding</keyword>
<dbReference type="CDD" id="cd03885">
    <property type="entry name" value="M20_CPDG2"/>
    <property type="match status" value="1"/>
</dbReference>
<dbReference type="RefSeq" id="WP_130600524.1">
    <property type="nucleotide sequence ID" value="NZ_CP034759.1"/>
</dbReference>
<accession>A0A4P6P2L8</accession>
<dbReference type="OrthoDB" id="9776600at2"/>
<dbReference type="Gene3D" id="3.30.70.360">
    <property type="match status" value="1"/>
</dbReference>
<dbReference type="PIRSF" id="PIRSF037238">
    <property type="entry name" value="Carboxypeptidase_G2"/>
    <property type="match status" value="1"/>
</dbReference>
<dbReference type="InterPro" id="IPR050072">
    <property type="entry name" value="Peptidase_M20A"/>
</dbReference>
<evidence type="ECO:0000313" key="8">
    <source>
        <dbReference type="EMBL" id="QBG35394.1"/>
    </source>
</evidence>
<evidence type="ECO:0000256" key="1">
    <source>
        <dbReference type="ARBA" id="ARBA00001947"/>
    </source>
</evidence>
<dbReference type="SUPFAM" id="SSF53187">
    <property type="entry name" value="Zn-dependent exopeptidases"/>
    <property type="match status" value="1"/>
</dbReference>